<proteinExistence type="predicted"/>
<sequence>WWLEHPLLTHLVFNLNRDLIRFWQVEGLASYFLEEFPDRARIEEAINTCDPVMCEQILVRGMHRYRETLSRKGYSISGGKFDSILGSSLRTTPSKANHILQLLAHEEPDWYLHLATNDRDERTYNSGLYSQTRAPNNPTYSFIQRWRFCSHYWGWKNFAGTRSKGLERKYKGSMRRALSGSYVTDTWGVSR</sequence>
<reference evidence="1" key="1">
    <citation type="journal article" date="2015" name="Nature">
        <title>Complex archaea that bridge the gap between prokaryotes and eukaryotes.</title>
        <authorList>
            <person name="Spang A."/>
            <person name="Saw J.H."/>
            <person name="Jorgensen S.L."/>
            <person name="Zaremba-Niedzwiedzka K."/>
            <person name="Martijn J."/>
            <person name="Lind A.E."/>
            <person name="van Eijk R."/>
            <person name="Schleper C."/>
            <person name="Guy L."/>
            <person name="Ettema T.J."/>
        </authorList>
    </citation>
    <scope>NUCLEOTIDE SEQUENCE</scope>
</reference>
<dbReference type="EMBL" id="LAZR01044448">
    <property type="protein sequence ID" value="KKL04623.1"/>
    <property type="molecule type" value="Genomic_DNA"/>
</dbReference>
<protein>
    <submittedName>
        <fullName evidence="1">Uncharacterized protein</fullName>
    </submittedName>
</protein>
<comment type="caution">
    <text evidence="1">The sequence shown here is derived from an EMBL/GenBank/DDBJ whole genome shotgun (WGS) entry which is preliminary data.</text>
</comment>
<feature type="non-terminal residue" evidence="1">
    <location>
        <position position="1"/>
    </location>
</feature>
<dbReference type="AlphaFoldDB" id="A0A0F9CXM5"/>
<evidence type="ECO:0000313" key="1">
    <source>
        <dbReference type="EMBL" id="KKL04623.1"/>
    </source>
</evidence>
<gene>
    <name evidence="1" type="ORF">LCGC14_2614220</name>
</gene>
<organism evidence="1">
    <name type="scientific">marine sediment metagenome</name>
    <dbReference type="NCBI Taxonomy" id="412755"/>
    <lineage>
        <taxon>unclassified sequences</taxon>
        <taxon>metagenomes</taxon>
        <taxon>ecological metagenomes</taxon>
    </lineage>
</organism>
<accession>A0A0F9CXM5</accession>
<name>A0A0F9CXM5_9ZZZZ</name>